<evidence type="ECO:0000259" key="1">
    <source>
        <dbReference type="Pfam" id="PF00656"/>
    </source>
</evidence>
<dbReference type="PANTHER" id="PTHR48104:SF30">
    <property type="entry name" value="METACASPASE-1"/>
    <property type="match status" value="1"/>
</dbReference>
<sequence>MTRKALLIGAQTNGLAGVLNDVEAMAQTLEPRGFQVTRLVTPDATRAGILDVYEKLIADARQDDAYVVYWSGHGGRFVDPAGPDQQFLVPDDYHDSSEDDFRGITGVELSILLARLTKVALNTTVVLDCCHAAHMSRQTALRVKSLLRPAPFLPAYATVERHVARLVEAGLPVDQRALISNPHAVRVVACSPSESAWEGSNRDGVEMGLFTDALTRALREAHGVRINWATLLDAVRRDVQDLQPVQRPEAEGPSGRPPFETADLEPASTLPVAVAGPERVHVLGAPLLGVQPGDEFTIMPAGAAGPLDGPSIGTATVDRLLPTAAAARLRLSGPVTNESAVPPDARAHLTRTAAPALPVRLPEDTPVVEELVRAVALRPLLRPEADAVIGVAVDASGGLVVWDGIGPLHAPYPATALGISSIMDNLQRIAQATALRRLSGDPQRPLRHGVEVEWGRVRDGWEEPLPISGAMLFADDEERIYIRLHNSGDQAMFVSLLDIGISSRIAVLTEADPSGIRLAAGATYTHGWDADRRLLSGVPVTWPETVDTAVARPETVIALISDGPVDVSVLRQQGVRTVTGLRGGESDLESLLTRIACGASREVGDAPPSKVRYAVQPIDFSVSPTRPPTPEQPRFLVDDRPEQAIRLLSPRGVAPGRAAVRIAELIVHRNRALGGADIRVDAMVLTGGAGDSPVYRAETMRFSNVRDGERLPMDNALIYHGPAVDFLDIAVWVSRDTSGSLALSTLLEQRFTSPEVQAAGAQMAQLALTAPQAALAVAVAGAGAVLVNTAYELLTGVVGQSIGLYRTSLLAQEQFGVGRHERHPQDFTFTFTVEDVA</sequence>
<evidence type="ECO:0000313" key="3">
    <source>
        <dbReference type="Proteomes" id="UP000239415"/>
    </source>
</evidence>
<dbReference type="AlphaFoldDB" id="A0A2T0K315"/>
<dbReference type="GO" id="GO:0006508">
    <property type="term" value="P:proteolysis"/>
    <property type="evidence" value="ECO:0007669"/>
    <property type="project" value="InterPro"/>
</dbReference>
<dbReference type="Pfam" id="PF00656">
    <property type="entry name" value="Peptidase_C14"/>
    <property type="match status" value="1"/>
</dbReference>
<dbReference type="GO" id="GO:0005737">
    <property type="term" value="C:cytoplasm"/>
    <property type="evidence" value="ECO:0007669"/>
    <property type="project" value="TreeGrafter"/>
</dbReference>
<reference evidence="2 3" key="1">
    <citation type="submission" date="2018-03" db="EMBL/GenBank/DDBJ databases">
        <title>Genomic Encyclopedia of Archaeal and Bacterial Type Strains, Phase II (KMG-II): from individual species to whole genera.</title>
        <authorList>
            <person name="Goeker M."/>
        </authorList>
    </citation>
    <scope>NUCLEOTIDE SEQUENCE [LARGE SCALE GENOMIC DNA]</scope>
    <source>
        <strain evidence="2 3">DSM 43146</strain>
    </source>
</reference>
<dbReference type="InterPro" id="IPR029030">
    <property type="entry name" value="Caspase-like_dom_sf"/>
</dbReference>
<dbReference type="GO" id="GO:0004197">
    <property type="term" value="F:cysteine-type endopeptidase activity"/>
    <property type="evidence" value="ECO:0007669"/>
    <property type="project" value="InterPro"/>
</dbReference>
<keyword evidence="3" id="KW-1185">Reference proteome</keyword>
<dbReference type="InterPro" id="IPR011600">
    <property type="entry name" value="Pept_C14_caspase"/>
</dbReference>
<dbReference type="RefSeq" id="WP_106325327.1">
    <property type="nucleotide sequence ID" value="NZ_BOMO01000149.1"/>
</dbReference>
<name>A0A2T0K315_9ACTN</name>
<dbReference type="PANTHER" id="PTHR48104">
    <property type="entry name" value="METACASPASE-4"/>
    <property type="match status" value="1"/>
</dbReference>
<accession>A0A2T0K315</accession>
<evidence type="ECO:0000313" key="2">
    <source>
        <dbReference type="EMBL" id="PRX17256.1"/>
    </source>
</evidence>
<proteinExistence type="predicted"/>
<dbReference type="EMBL" id="PVMZ01000016">
    <property type="protein sequence ID" value="PRX17256.1"/>
    <property type="molecule type" value="Genomic_DNA"/>
</dbReference>
<dbReference type="Proteomes" id="UP000239415">
    <property type="component" value="Unassembled WGS sequence"/>
</dbReference>
<dbReference type="InterPro" id="IPR050452">
    <property type="entry name" value="Metacaspase"/>
</dbReference>
<comment type="caution">
    <text evidence="2">The sequence shown here is derived from an EMBL/GenBank/DDBJ whole genome shotgun (WGS) entry which is preliminary data.</text>
</comment>
<feature type="domain" description="Peptidase C14 caspase" evidence="1">
    <location>
        <begin position="2"/>
        <end position="249"/>
    </location>
</feature>
<protein>
    <submittedName>
        <fullName evidence="2">Caspase domain-containing protein</fullName>
    </submittedName>
</protein>
<gene>
    <name evidence="2" type="ORF">CLV67_11632</name>
</gene>
<dbReference type="OrthoDB" id="8447555at2"/>
<dbReference type="Gene3D" id="3.40.50.1460">
    <property type="match status" value="1"/>
</dbReference>
<dbReference type="SUPFAM" id="SSF52129">
    <property type="entry name" value="Caspase-like"/>
    <property type="match status" value="1"/>
</dbReference>
<organism evidence="2 3">
    <name type="scientific">Actinoplanes italicus</name>
    <dbReference type="NCBI Taxonomy" id="113567"/>
    <lineage>
        <taxon>Bacteria</taxon>
        <taxon>Bacillati</taxon>
        <taxon>Actinomycetota</taxon>
        <taxon>Actinomycetes</taxon>
        <taxon>Micromonosporales</taxon>
        <taxon>Micromonosporaceae</taxon>
        <taxon>Actinoplanes</taxon>
    </lineage>
</organism>